<keyword evidence="1" id="KW-1185">Reference proteome</keyword>
<name>A0A1I7ZZY9_9BILA</name>
<dbReference type="Proteomes" id="UP000095287">
    <property type="component" value="Unplaced"/>
</dbReference>
<organism evidence="1 2">
    <name type="scientific">Steinernema glaseri</name>
    <dbReference type="NCBI Taxonomy" id="37863"/>
    <lineage>
        <taxon>Eukaryota</taxon>
        <taxon>Metazoa</taxon>
        <taxon>Ecdysozoa</taxon>
        <taxon>Nematoda</taxon>
        <taxon>Chromadorea</taxon>
        <taxon>Rhabditida</taxon>
        <taxon>Tylenchina</taxon>
        <taxon>Panagrolaimomorpha</taxon>
        <taxon>Strongyloidoidea</taxon>
        <taxon>Steinernematidae</taxon>
        <taxon>Steinernema</taxon>
    </lineage>
</organism>
<reference evidence="2" key="1">
    <citation type="submission" date="2016-11" db="UniProtKB">
        <authorList>
            <consortium name="WormBaseParasite"/>
        </authorList>
    </citation>
    <scope>IDENTIFICATION</scope>
</reference>
<evidence type="ECO:0000313" key="1">
    <source>
        <dbReference type="Proteomes" id="UP000095287"/>
    </source>
</evidence>
<dbReference type="AlphaFoldDB" id="A0A1I7ZZY9"/>
<dbReference type="WBParaSite" id="L893_g31483.t1">
    <property type="protein sequence ID" value="L893_g31483.t1"/>
    <property type="gene ID" value="L893_g31483"/>
</dbReference>
<accession>A0A1I7ZZY9</accession>
<evidence type="ECO:0000313" key="2">
    <source>
        <dbReference type="WBParaSite" id="L893_g31483.t1"/>
    </source>
</evidence>
<sequence length="98" mass="10552">MQINCLHSRGDLSASGRSRAAENVLEGLVHSARRPADHTSGLRSSENVAGAQSLPFGTSKTVVFDLCADSQLQQLVDCNRSLLIRQCIVAKSRQSCLL</sequence>
<protein>
    <submittedName>
        <fullName evidence="2">Uncharacterized protein</fullName>
    </submittedName>
</protein>
<proteinExistence type="predicted"/>